<dbReference type="HOGENOM" id="CLU_002934_1_1_1"/>
<keyword evidence="14" id="KW-1185">Reference proteome</keyword>
<dbReference type="EnsemblMetazoa" id="tetur31g01110.1">
    <property type="protein sequence ID" value="tetur31g01110.1"/>
    <property type="gene ID" value="tetur31g01110"/>
</dbReference>
<dbReference type="Pfam" id="PF01120">
    <property type="entry name" value="Alpha_L_fucos"/>
    <property type="match status" value="1"/>
</dbReference>
<dbReference type="GO" id="GO:0004560">
    <property type="term" value="F:alpha-L-fucosidase activity"/>
    <property type="evidence" value="ECO:0007669"/>
    <property type="project" value="UniProtKB-EC"/>
</dbReference>
<dbReference type="PIRSF" id="PIRSF001092">
    <property type="entry name" value="Alpha-L-fucosidase"/>
    <property type="match status" value="1"/>
</dbReference>
<dbReference type="PRINTS" id="PR00741">
    <property type="entry name" value="GLHYDRLASE29"/>
</dbReference>
<dbReference type="InterPro" id="IPR000933">
    <property type="entry name" value="Glyco_hydro_29"/>
</dbReference>
<organism evidence="13 14">
    <name type="scientific">Tetranychus urticae</name>
    <name type="common">Two-spotted spider mite</name>
    <dbReference type="NCBI Taxonomy" id="32264"/>
    <lineage>
        <taxon>Eukaryota</taxon>
        <taxon>Metazoa</taxon>
        <taxon>Ecdysozoa</taxon>
        <taxon>Arthropoda</taxon>
        <taxon>Chelicerata</taxon>
        <taxon>Arachnida</taxon>
        <taxon>Acari</taxon>
        <taxon>Acariformes</taxon>
        <taxon>Trombidiformes</taxon>
        <taxon>Prostigmata</taxon>
        <taxon>Eleutherengona</taxon>
        <taxon>Raphignathae</taxon>
        <taxon>Tetranychoidea</taxon>
        <taxon>Tetranychidae</taxon>
        <taxon>Tetranychus</taxon>
    </lineage>
</organism>
<accession>T1L1B1</accession>
<evidence type="ECO:0000256" key="6">
    <source>
        <dbReference type="ARBA" id="ARBA00023180"/>
    </source>
</evidence>
<dbReference type="GO" id="GO:0006004">
    <property type="term" value="P:fucose metabolic process"/>
    <property type="evidence" value="ECO:0007669"/>
    <property type="project" value="InterPro"/>
</dbReference>
<dbReference type="PANTHER" id="PTHR10030:SF37">
    <property type="entry name" value="ALPHA-L-FUCOSIDASE-RELATED"/>
    <property type="match status" value="1"/>
</dbReference>
<dbReference type="FunFam" id="3.20.20.80:FF:000027">
    <property type="entry name" value="Alpha-L-fucosidase"/>
    <property type="match status" value="1"/>
</dbReference>
<evidence type="ECO:0000256" key="8">
    <source>
        <dbReference type="ARBA" id="ARBA00074133"/>
    </source>
</evidence>
<evidence type="ECO:0000256" key="7">
    <source>
        <dbReference type="ARBA" id="ARBA00023295"/>
    </source>
</evidence>
<evidence type="ECO:0000313" key="14">
    <source>
        <dbReference type="Proteomes" id="UP000015104"/>
    </source>
</evidence>
<dbReference type="Proteomes" id="UP000015104">
    <property type="component" value="Unassembled WGS sequence"/>
</dbReference>
<evidence type="ECO:0000256" key="10">
    <source>
        <dbReference type="PIRNR" id="PIRNR001092"/>
    </source>
</evidence>
<dbReference type="InterPro" id="IPR031919">
    <property type="entry name" value="Fucosidase_C"/>
</dbReference>
<dbReference type="EC" id="3.2.1.51" evidence="3"/>
<dbReference type="InterPro" id="IPR016286">
    <property type="entry name" value="FUC_metazoa-typ"/>
</dbReference>
<dbReference type="KEGG" id="tut:107369301"/>
<evidence type="ECO:0000259" key="12">
    <source>
        <dbReference type="Pfam" id="PF16757"/>
    </source>
</evidence>
<dbReference type="SUPFAM" id="SSF51445">
    <property type="entry name" value="(Trans)glycosidases"/>
    <property type="match status" value="1"/>
</dbReference>
<dbReference type="OrthoDB" id="6039950at2759"/>
<evidence type="ECO:0000256" key="9">
    <source>
        <dbReference type="ARBA" id="ARBA00081661"/>
    </source>
</evidence>
<dbReference type="eggNOG" id="KOG3340">
    <property type="taxonomic scope" value="Eukaryota"/>
</dbReference>
<dbReference type="Gene3D" id="3.20.20.80">
    <property type="entry name" value="Glycosidases"/>
    <property type="match status" value="1"/>
</dbReference>
<keyword evidence="5 10" id="KW-0378">Hydrolase</keyword>
<dbReference type="GO" id="GO:0005764">
    <property type="term" value="C:lysosome"/>
    <property type="evidence" value="ECO:0007669"/>
    <property type="project" value="TreeGrafter"/>
</dbReference>
<dbReference type="OMA" id="CLIGNNH"/>
<keyword evidence="4 10" id="KW-0732">Signal</keyword>
<evidence type="ECO:0000259" key="11">
    <source>
        <dbReference type="Pfam" id="PF01120"/>
    </source>
</evidence>
<feature type="chain" id="PRO_5016196772" description="Putative alpha-L-fucosidase" evidence="10">
    <location>
        <begin position="24"/>
        <end position="460"/>
    </location>
</feature>
<dbReference type="EMBL" id="CAEY01000891">
    <property type="status" value="NOT_ANNOTATED_CDS"/>
    <property type="molecule type" value="Genomic_DNA"/>
</dbReference>
<name>T1L1B1_TETUR</name>
<gene>
    <name evidence="13" type="primary">107369301</name>
</gene>
<dbReference type="GO" id="GO:0016139">
    <property type="term" value="P:glycoside catabolic process"/>
    <property type="evidence" value="ECO:0007669"/>
    <property type="project" value="TreeGrafter"/>
</dbReference>
<dbReference type="InterPro" id="IPR017853">
    <property type="entry name" value="GH"/>
</dbReference>
<evidence type="ECO:0000256" key="1">
    <source>
        <dbReference type="ARBA" id="ARBA00004071"/>
    </source>
</evidence>
<comment type="similarity">
    <text evidence="2 10">Belongs to the glycosyl hydrolase 29 family.</text>
</comment>
<dbReference type="Pfam" id="PF16757">
    <property type="entry name" value="Fucosidase_C"/>
    <property type="match status" value="1"/>
</dbReference>
<dbReference type="InterPro" id="IPR057739">
    <property type="entry name" value="Glyco_hydro_29_N"/>
</dbReference>
<feature type="domain" description="Glycoside hydrolase family 29 N-terminal" evidence="11">
    <location>
        <begin position="15"/>
        <end position="356"/>
    </location>
</feature>
<feature type="domain" description="Alpha-L-fucosidase C-terminal" evidence="12">
    <location>
        <begin position="367"/>
        <end position="454"/>
    </location>
</feature>
<reference evidence="14" key="1">
    <citation type="submission" date="2011-08" db="EMBL/GenBank/DDBJ databases">
        <authorList>
            <person name="Rombauts S."/>
        </authorList>
    </citation>
    <scope>NUCLEOTIDE SEQUENCE</scope>
    <source>
        <strain evidence="14">London</strain>
    </source>
</reference>
<keyword evidence="7 10" id="KW-0326">Glycosidase</keyword>
<evidence type="ECO:0000313" key="13">
    <source>
        <dbReference type="EnsemblMetazoa" id="tetur31g01110.1"/>
    </source>
</evidence>
<feature type="signal peptide" evidence="10">
    <location>
        <begin position="1"/>
        <end position="23"/>
    </location>
</feature>
<dbReference type="AlphaFoldDB" id="T1L1B1"/>
<evidence type="ECO:0000256" key="5">
    <source>
        <dbReference type="ARBA" id="ARBA00022801"/>
    </source>
</evidence>
<evidence type="ECO:0000256" key="2">
    <source>
        <dbReference type="ARBA" id="ARBA00007951"/>
    </source>
</evidence>
<sequence>MLGKYCLLLIFSCLFAVRSSVHSRRYKPTWESIDSRPLPEWYDNSKIGIFIHWGVFSVPAKQSEWFWWDWKGLNNQKLIDYMSLYYKPNFSYAEFAPSFTAKHYNPDYWASVFKAAGARYVVLTSKHHEGFTLWPSKTSWNWNAMDIGPKRDLVGELATAIRKTDIRFGLYHSLYEWFNPLFLSDQANNFSTQLFPKTKTIPELYDLVNTYKPEIIWSDGDWNATDEYWTSKEWIAWLYNESPVKDTVVINDRWGSGIICNHGGYLTCSDRFLPGSLQQRKWENAMTLDRHSWGYVKQSTTADYLTYKEIIATLVKTISYGGNLLINVGPTAEGTLPPIMEERLRQMGNWLKANGEAIYNTQPWVYQNDTLTKDVYYTEPKYSEESSAYAIFLDWPANNHLELGAVSANGNKTEINFIGADGSYTPLVWSKRGSHIIVHLNPIISDLWGWVLVLSHVVPI</sequence>
<protein>
    <recommendedName>
        <fullName evidence="8">Putative alpha-L-fucosidase</fullName>
        <ecNumber evidence="3">3.2.1.51</ecNumber>
    </recommendedName>
    <alternativeName>
        <fullName evidence="9">Alpha-L-fucoside fucohydrolase</fullName>
    </alternativeName>
</protein>
<reference evidence="13" key="2">
    <citation type="submission" date="2015-06" db="UniProtKB">
        <authorList>
            <consortium name="EnsemblMetazoa"/>
        </authorList>
    </citation>
    <scope>IDENTIFICATION</scope>
</reference>
<evidence type="ECO:0000256" key="4">
    <source>
        <dbReference type="ARBA" id="ARBA00022729"/>
    </source>
</evidence>
<dbReference type="PANTHER" id="PTHR10030">
    <property type="entry name" value="ALPHA-L-FUCOSIDASE"/>
    <property type="match status" value="1"/>
</dbReference>
<keyword evidence="6" id="KW-0325">Glycoprotein</keyword>
<dbReference type="SMART" id="SM00812">
    <property type="entry name" value="Alpha_L_fucos"/>
    <property type="match status" value="1"/>
</dbReference>
<proteinExistence type="inferred from homology"/>
<comment type="function">
    <text evidence="1">Alpha-L-fucosidase is responsible for hydrolyzing the alpha-1,6-linked fucose joined to the reducing-end N-acetylglucosamine of the carbohydrate moieties of glycoproteins.</text>
</comment>
<evidence type="ECO:0000256" key="3">
    <source>
        <dbReference type="ARBA" id="ARBA00012662"/>
    </source>
</evidence>